<dbReference type="AlphaFoldDB" id="A0AAD9AJH5"/>
<keyword evidence="3" id="KW-1185">Reference proteome</keyword>
<evidence type="ECO:0000313" key="3">
    <source>
        <dbReference type="Proteomes" id="UP001243330"/>
    </source>
</evidence>
<accession>A0AAD9AJH5</accession>
<gene>
    <name evidence="2" type="ORF">CCHR01_08191</name>
</gene>
<protein>
    <submittedName>
        <fullName evidence="2">Uncharacterized protein</fullName>
    </submittedName>
</protein>
<reference evidence="2" key="1">
    <citation type="submission" date="2023-01" db="EMBL/GenBank/DDBJ databases">
        <title>Colletotrichum chrysophilum M932 genome sequence.</title>
        <authorList>
            <person name="Baroncelli R."/>
        </authorList>
    </citation>
    <scope>NUCLEOTIDE SEQUENCE</scope>
    <source>
        <strain evidence="2">M932</strain>
    </source>
</reference>
<organism evidence="2 3">
    <name type="scientific">Colletotrichum chrysophilum</name>
    <dbReference type="NCBI Taxonomy" id="1836956"/>
    <lineage>
        <taxon>Eukaryota</taxon>
        <taxon>Fungi</taxon>
        <taxon>Dikarya</taxon>
        <taxon>Ascomycota</taxon>
        <taxon>Pezizomycotina</taxon>
        <taxon>Sordariomycetes</taxon>
        <taxon>Hypocreomycetidae</taxon>
        <taxon>Glomerellales</taxon>
        <taxon>Glomerellaceae</taxon>
        <taxon>Colletotrichum</taxon>
        <taxon>Colletotrichum gloeosporioides species complex</taxon>
    </lineage>
</organism>
<proteinExistence type="predicted"/>
<feature type="compositionally biased region" description="Basic and acidic residues" evidence="1">
    <location>
        <begin position="174"/>
        <end position="188"/>
    </location>
</feature>
<comment type="caution">
    <text evidence="2">The sequence shown here is derived from an EMBL/GenBank/DDBJ whole genome shotgun (WGS) entry which is preliminary data.</text>
</comment>
<evidence type="ECO:0000313" key="2">
    <source>
        <dbReference type="EMBL" id="KAK1849148.1"/>
    </source>
</evidence>
<evidence type="ECO:0000256" key="1">
    <source>
        <dbReference type="SAM" id="MobiDB-lite"/>
    </source>
</evidence>
<name>A0AAD9AJH5_9PEZI</name>
<sequence length="210" mass="23381">MLARAASTAFCPHTSPKARHDWWTDERMHSSLGTGVDPESNTVLHTPDTVCKPSAAGHSSFPLPAQWPPKRRQRQACWRPTAHYSLRPLDTASIFCRFRRSLSPADRLIAYPHTSSVRSGTTTTVELELQSPSDSDRVDVTGTHLLCFSRTQALVLETLSYTTSSCPEVIDVGRGTRGDADNDKEKSRSFPALPRFKSQDKTLRTQVDGW</sequence>
<feature type="region of interest" description="Disordered" evidence="1">
    <location>
        <begin position="171"/>
        <end position="210"/>
    </location>
</feature>
<dbReference type="Proteomes" id="UP001243330">
    <property type="component" value="Unassembled WGS sequence"/>
</dbReference>
<dbReference type="EMBL" id="JAQOWY010000151">
    <property type="protein sequence ID" value="KAK1849148.1"/>
    <property type="molecule type" value="Genomic_DNA"/>
</dbReference>